<evidence type="ECO:0000313" key="2">
    <source>
        <dbReference type="Proteomes" id="UP000019112"/>
    </source>
</evidence>
<protein>
    <submittedName>
        <fullName evidence="1">Uncharacterized protein</fullName>
    </submittedName>
</protein>
<comment type="caution">
    <text evidence="1">The sequence shown here is derived from an EMBL/GenBank/DDBJ whole genome shotgun (WGS) entry which is preliminary data.</text>
</comment>
<sequence>MILILRQKFQRFFLYALLAPKGKADVDGFKITKPLLSDHAKECLHSKSKKEHQKTEDCPWLSRP</sequence>
<accession>W6TFH3</accession>
<reference evidence="1 2" key="1">
    <citation type="journal article" date="2014" name="FEMS Microbiol. Lett.">
        <title>Draft genome sequences of three Holospora species (Holospora obtusa, Holospora undulata, and Holospora elegans), endonuclear symbiotic bacteria of the ciliate Paramecium caudatum.</title>
        <authorList>
            <person name="Dohra H."/>
            <person name="Tanaka K."/>
            <person name="Suzuki T."/>
            <person name="Fujishima M."/>
            <person name="Suzuki H."/>
        </authorList>
    </citation>
    <scope>NUCLEOTIDE SEQUENCE [LARGE SCALE GENOMIC DNA]</scope>
    <source>
        <strain evidence="1 2">F1</strain>
    </source>
</reference>
<dbReference type="Proteomes" id="UP000019112">
    <property type="component" value="Unassembled WGS sequence"/>
</dbReference>
<dbReference type="EMBL" id="AWTR02000004">
    <property type="protein sequence ID" value="ETZ07766.1"/>
    <property type="molecule type" value="Genomic_DNA"/>
</dbReference>
<name>W6TFH3_HOLOB</name>
<keyword evidence="2" id="KW-1185">Reference proteome</keyword>
<evidence type="ECO:0000313" key="1">
    <source>
        <dbReference type="EMBL" id="ETZ07766.1"/>
    </source>
</evidence>
<gene>
    <name evidence="1" type="ORF">P618_200038</name>
</gene>
<organism evidence="1 2">
    <name type="scientific">Holospora obtusa F1</name>
    <dbReference type="NCBI Taxonomy" id="1399147"/>
    <lineage>
        <taxon>Bacteria</taxon>
        <taxon>Pseudomonadati</taxon>
        <taxon>Pseudomonadota</taxon>
        <taxon>Alphaproteobacteria</taxon>
        <taxon>Holosporales</taxon>
        <taxon>Holosporaceae</taxon>
        <taxon>Holospora</taxon>
    </lineage>
</organism>
<dbReference type="STRING" id="1399147.P618_200038"/>
<proteinExistence type="predicted"/>
<dbReference type="AlphaFoldDB" id="W6TFH3"/>